<dbReference type="PANTHER" id="PTHR36505:SF1">
    <property type="entry name" value="BLR1072 PROTEIN"/>
    <property type="match status" value="1"/>
</dbReference>
<gene>
    <name evidence="4" type="ORF">PSAN_55320</name>
    <name evidence="5" type="ORF">SAMN04490179_5219</name>
</gene>
<evidence type="ECO:0000313" key="7">
    <source>
        <dbReference type="Proteomes" id="UP000748067"/>
    </source>
</evidence>
<dbReference type="Proteomes" id="UP000182470">
    <property type="component" value="Chromosome I"/>
</dbReference>
<dbReference type="InterPro" id="IPR027275">
    <property type="entry name" value="PRC-brl_dom"/>
</dbReference>
<organism evidence="5 6">
    <name type="scientific">Pseudomonas antarctica</name>
    <dbReference type="NCBI Taxonomy" id="219572"/>
    <lineage>
        <taxon>Bacteria</taxon>
        <taxon>Pseudomonadati</taxon>
        <taxon>Pseudomonadota</taxon>
        <taxon>Gammaproteobacteria</taxon>
        <taxon>Pseudomonadales</taxon>
        <taxon>Pseudomonadaceae</taxon>
        <taxon>Pseudomonas</taxon>
    </lineage>
</organism>
<feature type="domain" description="PRC-barrel" evidence="3">
    <location>
        <begin position="188"/>
        <end position="253"/>
    </location>
</feature>
<evidence type="ECO:0000313" key="4">
    <source>
        <dbReference type="EMBL" id="KAF2406307.1"/>
    </source>
</evidence>
<dbReference type="EMBL" id="LT629704">
    <property type="protein sequence ID" value="SDN64467.1"/>
    <property type="molecule type" value="Genomic_DNA"/>
</dbReference>
<evidence type="ECO:0000256" key="1">
    <source>
        <dbReference type="SAM" id="MobiDB-lite"/>
    </source>
</evidence>
<dbReference type="Gene3D" id="2.30.30.240">
    <property type="entry name" value="PRC-barrel domain"/>
    <property type="match status" value="1"/>
</dbReference>
<reference evidence="5 6" key="2">
    <citation type="submission" date="2016-10" db="EMBL/GenBank/DDBJ databases">
        <authorList>
            <person name="de Groot N.N."/>
        </authorList>
    </citation>
    <scope>NUCLEOTIDE SEQUENCE [LARGE SCALE GENOMIC DNA]</scope>
    <source>
        <strain evidence="5 6">BS2772</strain>
    </source>
</reference>
<sequence>MQRNKETRIMTRPSLATALAALFCFGFAAPIIAAPSPENSAGHKSSPDAKAVSTRPPAKKCLADLRAFDSQMQKDGYWMHGSGYGYGYPMYGYGGRGMMPASGAGTHQPGASFRRARPGYEVRTMIASTNILAQHGDQKACEVMLSATRDIYNNYSADLQKGGATKLDVPGWRAQQISAAQPVTEGDTAFRSDQLVGTGVVNPQGEDLGSVDDIVMSPQTGKIAYLVIGRGGVFGFGEKYVPVPWDHFKTTTDVNLLVLGTTEADLDAAPLVKEDRFSPLGDFGQQSEKVDDYWKAHLSK</sequence>
<feature type="chain" id="PRO_5009247651" evidence="2">
    <location>
        <begin position="29"/>
        <end position="300"/>
    </location>
</feature>
<evidence type="ECO:0000256" key="2">
    <source>
        <dbReference type="SAM" id="SignalP"/>
    </source>
</evidence>
<dbReference type="InterPro" id="IPR011033">
    <property type="entry name" value="PRC_barrel-like_sf"/>
</dbReference>
<feature type="region of interest" description="Disordered" evidence="1">
    <location>
        <begin position="37"/>
        <end position="57"/>
    </location>
</feature>
<evidence type="ECO:0000259" key="3">
    <source>
        <dbReference type="Pfam" id="PF05239"/>
    </source>
</evidence>
<dbReference type="SUPFAM" id="SSF50346">
    <property type="entry name" value="PRC-barrel domain"/>
    <property type="match status" value="1"/>
</dbReference>
<dbReference type="EMBL" id="JXDI01000004">
    <property type="protein sequence ID" value="KAF2406307.1"/>
    <property type="molecule type" value="Genomic_DNA"/>
</dbReference>
<protein>
    <submittedName>
        <fullName evidence="4">PRC-barrel domain protein</fullName>
    </submittedName>
    <submittedName>
        <fullName evidence="5">Sporulation protein YlmC, PRC-barrel domain family</fullName>
    </submittedName>
</protein>
<reference evidence="4 7" key="1">
    <citation type="submission" date="2015-01" db="EMBL/GenBank/DDBJ databases">
        <title>Genome Sequence of Pseudomonas antarctica CMS 35.</title>
        <authorList>
            <person name="Voget S."/>
            <person name="Chow J."/>
            <person name="Daniel R."/>
            <person name="Streit W."/>
        </authorList>
    </citation>
    <scope>NUCLEOTIDE SEQUENCE [LARGE SCALE GENOMIC DNA]</scope>
    <source>
        <strain evidence="4 7">CMS 35</strain>
    </source>
</reference>
<feature type="signal peptide" evidence="2">
    <location>
        <begin position="1"/>
        <end position="28"/>
    </location>
</feature>
<dbReference type="RefSeq" id="WP_162276197.1">
    <property type="nucleotide sequence ID" value="NZ_JBJGXR010000071.1"/>
</dbReference>
<dbReference type="AlphaFoldDB" id="A0A1H0D2T5"/>
<dbReference type="Proteomes" id="UP000748067">
    <property type="component" value="Unassembled WGS sequence"/>
</dbReference>
<accession>A0A1H0D2T5</accession>
<keyword evidence="2" id="KW-0732">Signal</keyword>
<dbReference type="Pfam" id="PF05239">
    <property type="entry name" value="PRC"/>
    <property type="match status" value="1"/>
</dbReference>
<dbReference type="PANTHER" id="PTHR36505">
    <property type="entry name" value="BLR1072 PROTEIN"/>
    <property type="match status" value="1"/>
</dbReference>
<name>A0A1H0D2T5_9PSED</name>
<keyword evidence="7" id="KW-1185">Reference proteome</keyword>
<evidence type="ECO:0000313" key="5">
    <source>
        <dbReference type="EMBL" id="SDN64467.1"/>
    </source>
</evidence>
<proteinExistence type="predicted"/>
<evidence type="ECO:0000313" key="6">
    <source>
        <dbReference type="Proteomes" id="UP000182470"/>
    </source>
</evidence>